<evidence type="ECO:0000256" key="3">
    <source>
        <dbReference type="ARBA" id="ARBA00022692"/>
    </source>
</evidence>
<comment type="subcellular location">
    <subcellularLocation>
        <location evidence="1">Cell outer membrane</location>
    </subcellularLocation>
</comment>
<feature type="coiled-coil region" evidence="6">
    <location>
        <begin position="132"/>
        <end position="159"/>
    </location>
</feature>
<evidence type="ECO:0000256" key="2">
    <source>
        <dbReference type="ARBA" id="ARBA00022452"/>
    </source>
</evidence>
<name>A0A644X489_9ZZZZ</name>
<keyword evidence="3" id="KW-0812">Transmembrane</keyword>
<evidence type="ECO:0000256" key="6">
    <source>
        <dbReference type="SAM" id="Coils"/>
    </source>
</evidence>
<dbReference type="Gene3D" id="1.20.1600.10">
    <property type="entry name" value="Outer membrane efflux proteins (OEP)"/>
    <property type="match status" value="1"/>
</dbReference>
<dbReference type="PANTHER" id="PTHR30026:SF20">
    <property type="entry name" value="OUTER MEMBRANE PROTEIN TOLC"/>
    <property type="match status" value="1"/>
</dbReference>
<dbReference type="PANTHER" id="PTHR30026">
    <property type="entry name" value="OUTER MEMBRANE PROTEIN TOLC"/>
    <property type="match status" value="1"/>
</dbReference>
<protein>
    <recommendedName>
        <fullName evidence="8">Transporter</fullName>
    </recommendedName>
</protein>
<keyword evidence="4" id="KW-0472">Membrane</keyword>
<comment type="caution">
    <text evidence="7">The sequence shown here is derived from an EMBL/GenBank/DDBJ whole genome shotgun (WGS) entry which is preliminary data.</text>
</comment>
<dbReference type="SUPFAM" id="SSF56954">
    <property type="entry name" value="Outer membrane efflux proteins (OEP)"/>
    <property type="match status" value="1"/>
</dbReference>
<keyword evidence="2" id="KW-1134">Transmembrane beta strand</keyword>
<dbReference type="GO" id="GO:1990281">
    <property type="term" value="C:efflux pump complex"/>
    <property type="evidence" value="ECO:0007669"/>
    <property type="project" value="TreeGrafter"/>
</dbReference>
<proteinExistence type="predicted"/>
<evidence type="ECO:0000256" key="4">
    <source>
        <dbReference type="ARBA" id="ARBA00023136"/>
    </source>
</evidence>
<dbReference type="GO" id="GO:0009279">
    <property type="term" value="C:cell outer membrane"/>
    <property type="evidence" value="ECO:0007669"/>
    <property type="project" value="UniProtKB-SubCell"/>
</dbReference>
<gene>
    <name evidence="7" type="ORF">SDC9_57313</name>
</gene>
<reference evidence="7" key="1">
    <citation type="submission" date="2019-08" db="EMBL/GenBank/DDBJ databases">
        <authorList>
            <person name="Kucharzyk K."/>
            <person name="Murdoch R.W."/>
            <person name="Higgins S."/>
            <person name="Loffler F."/>
        </authorList>
    </citation>
    <scope>NUCLEOTIDE SEQUENCE</scope>
</reference>
<dbReference type="InterPro" id="IPR051906">
    <property type="entry name" value="TolC-like"/>
</dbReference>
<dbReference type="AlphaFoldDB" id="A0A644X489"/>
<evidence type="ECO:0000313" key="7">
    <source>
        <dbReference type="EMBL" id="MPM10975.1"/>
    </source>
</evidence>
<dbReference type="GO" id="GO:0015288">
    <property type="term" value="F:porin activity"/>
    <property type="evidence" value="ECO:0007669"/>
    <property type="project" value="TreeGrafter"/>
</dbReference>
<evidence type="ECO:0000256" key="1">
    <source>
        <dbReference type="ARBA" id="ARBA00004442"/>
    </source>
</evidence>
<evidence type="ECO:0008006" key="8">
    <source>
        <dbReference type="Google" id="ProtNLM"/>
    </source>
</evidence>
<dbReference type="EMBL" id="VSSQ01001767">
    <property type="protein sequence ID" value="MPM10975.1"/>
    <property type="molecule type" value="Genomic_DNA"/>
</dbReference>
<dbReference type="GO" id="GO:0015562">
    <property type="term" value="F:efflux transmembrane transporter activity"/>
    <property type="evidence" value="ECO:0007669"/>
    <property type="project" value="InterPro"/>
</dbReference>
<organism evidence="7">
    <name type="scientific">bioreactor metagenome</name>
    <dbReference type="NCBI Taxonomy" id="1076179"/>
    <lineage>
        <taxon>unclassified sequences</taxon>
        <taxon>metagenomes</taxon>
        <taxon>ecological metagenomes</taxon>
    </lineage>
</organism>
<keyword evidence="6" id="KW-0175">Coiled coil</keyword>
<keyword evidence="5" id="KW-0998">Cell outer membrane</keyword>
<evidence type="ECO:0000256" key="5">
    <source>
        <dbReference type="ARBA" id="ARBA00023237"/>
    </source>
</evidence>
<sequence>MKRLKKTMILGITLGTLTTNALFGQLSIDVCQEMARSNFPMVKQFGLIEQSMAYTLSNAGRGYLPQLSISARSTYQSEVTSLPKSLLDKLNQISGQPVSPNGAAFQVTVPGRDQHQIVAEINQLIWDGGAIASQKELAIRNSETEKQQLEVELYALKERVAQLFFGILILEKQQEQTFDLINELRTNHSKIEAVVKNGVAKVSCLEEIQAEELKAIQKLAAIKSTIKAYREMLSAMTNDPSIMKQPLQKPEYLLGQLITHNDEYPPGSPLINRPELSLFHSQSQAQESQKKIIKTAALPKLSLFFQGGYGDPGLNMLESGFTGFYIAGARLVWNLGSLYTQSNALRNLNINKSRIQLQQDKFLYNTGLAISRSNNEIEQLREQLAHDQEIILLRTNILKSAESSLANGTITVSDLLRELNALNSSKTEQQIRELQLLMAIYNLNTITNN</sequence>
<accession>A0A644X489</accession>